<dbReference type="WBParaSite" id="GPUH_0002248601-mRNA-1">
    <property type="protein sequence ID" value="GPUH_0002248601-mRNA-1"/>
    <property type="gene ID" value="GPUH_0002248601"/>
</dbReference>
<evidence type="ECO:0000313" key="3">
    <source>
        <dbReference type="WBParaSite" id="GPUH_0002248601-mRNA-1"/>
    </source>
</evidence>
<evidence type="ECO:0000313" key="1">
    <source>
        <dbReference type="EMBL" id="VDN40063.1"/>
    </source>
</evidence>
<dbReference type="Proteomes" id="UP000271098">
    <property type="component" value="Unassembled WGS sequence"/>
</dbReference>
<gene>
    <name evidence="1" type="ORF">GPUH_LOCUS22460</name>
</gene>
<accession>A0A183ENB8</accession>
<dbReference type="EMBL" id="UYRT01095153">
    <property type="protein sequence ID" value="VDN40063.1"/>
    <property type="molecule type" value="Genomic_DNA"/>
</dbReference>
<dbReference type="AlphaFoldDB" id="A0A183ENB8"/>
<evidence type="ECO:0000313" key="2">
    <source>
        <dbReference type="Proteomes" id="UP000271098"/>
    </source>
</evidence>
<reference evidence="1 2" key="2">
    <citation type="submission" date="2018-11" db="EMBL/GenBank/DDBJ databases">
        <authorList>
            <consortium name="Pathogen Informatics"/>
        </authorList>
    </citation>
    <scope>NUCLEOTIDE SEQUENCE [LARGE SCALE GENOMIC DNA]</scope>
</reference>
<name>A0A183ENB8_9BILA</name>
<organism evidence="3">
    <name type="scientific">Gongylonema pulchrum</name>
    <dbReference type="NCBI Taxonomy" id="637853"/>
    <lineage>
        <taxon>Eukaryota</taxon>
        <taxon>Metazoa</taxon>
        <taxon>Ecdysozoa</taxon>
        <taxon>Nematoda</taxon>
        <taxon>Chromadorea</taxon>
        <taxon>Rhabditida</taxon>
        <taxon>Spirurina</taxon>
        <taxon>Spiruromorpha</taxon>
        <taxon>Spiruroidea</taxon>
        <taxon>Gongylonematidae</taxon>
        <taxon>Gongylonema</taxon>
    </lineage>
</organism>
<proteinExistence type="predicted"/>
<sequence length="80" mass="9226">MLNVNSLQEDAKGVIARRAGASFATMRLKKLKLSGSMTENGDMDVAVSLGVFIMDDERRERTRVRRLLDKKTFIEYVRYR</sequence>
<protein>
    <submittedName>
        <fullName evidence="1 3">Uncharacterized protein</fullName>
    </submittedName>
</protein>
<reference evidence="3" key="1">
    <citation type="submission" date="2016-06" db="UniProtKB">
        <authorList>
            <consortium name="WormBaseParasite"/>
        </authorList>
    </citation>
    <scope>IDENTIFICATION</scope>
</reference>
<keyword evidence="2" id="KW-1185">Reference proteome</keyword>